<evidence type="ECO:0000313" key="5">
    <source>
        <dbReference type="Proteomes" id="UP001345219"/>
    </source>
</evidence>
<dbReference type="Pfam" id="PF01535">
    <property type="entry name" value="PPR"/>
    <property type="match status" value="4"/>
</dbReference>
<dbReference type="FunFam" id="1.25.40.10:FF:000348">
    <property type="entry name" value="Pentatricopeptide repeat-containing protein chloroplastic"/>
    <property type="match status" value="1"/>
</dbReference>
<dbReference type="Gene3D" id="1.25.40.10">
    <property type="entry name" value="Tetratricopeptide repeat domain"/>
    <property type="match status" value="3"/>
</dbReference>
<feature type="repeat" description="PPR" evidence="3">
    <location>
        <begin position="196"/>
        <end position="230"/>
    </location>
</feature>
<dbReference type="InterPro" id="IPR011990">
    <property type="entry name" value="TPR-like_helical_dom_sf"/>
</dbReference>
<evidence type="ECO:0008006" key="6">
    <source>
        <dbReference type="Google" id="ProtNLM"/>
    </source>
</evidence>
<comment type="similarity">
    <text evidence="1">Belongs to the PPR family. PCMP-H subfamily.</text>
</comment>
<feature type="repeat" description="PPR" evidence="3">
    <location>
        <begin position="165"/>
        <end position="195"/>
    </location>
</feature>
<dbReference type="PROSITE" id="PS51375">
    <property type="entry name" value="PPR"/>
    <property type="match status" value="4"/>
</dbReference>
<dbReference type="NCBIfam" id="TIGR00756">
    <property type="entry name" value="PPR"/>
    <property type="match status" value="3"/>
</dbReference>
<protein>
    <recommendedName>
        <fullName evidence="6">Pentatricopeptide repeat-containing protein</fullName>
    </recommendedName>
</protein>
<dbReference type="Pfam" id="PF12854">
    <property type="entry name" value="PPR_1"/>
    <property type="match status" value="1"/>
</dbReference>
<evidence type="ECO:0000256" key="2">
    <source>
        <dbReference type="ARBA" id="ARBA00022737"/>
    </source>
</evidence>
<gene>
    <name evidence="4" type="ORF">SAY87_002441</name>
</gene>
<name>A0AAN7PU81_9MYRT</name>
<dbReference type="FunFam" id="1.25.40.10:FF:000690">
    <property type="entry name" value="Pentatricopeptide repeat-containing protein"/>
    <property type="match status" value="1"/>
</dbReference>
<evidence type="ECO:0000256" key="1">
    <source>
        <dbReference type="ARBA" id="ARBA00006643"/>
    </source>
</evidence>
<dbReference type="Pfam" id="PF13041">
    <property type="entry name" value="PPR_2"/>
    <property type="match status" value="2"/>
</dbReference>
<dbReference type="Proteomes" id="UP001345219">
    <property type="component" value="Chromosome 2"/>
</dbReference>
<dbReference type="AlphaFoldDB" id="A0AAN7PU81"/>
<evidence type="ECO:0000313" key="4">
    <source>
        <dbReference type="EMBL" id="KAK4754337.1"/>
    </source>
</evidence>
<dbReference type="InterPro" id="IPR002885">
    <property type="entry name" value="PPR_rpt"/>
</dbReference>
<dbReference type="PANTHER" id="PTHR47926:SF540">
    <property type="entry name" value="PENTATRICOPEPTIDE REPEAT-CONTAINING PROTEIN"/>
    <property type="match status" value="1"/>
</dbReference>
<dbReference type="PANTHER" id="PTHR47926">
    <property type="entry name" value="PENTATRICOPEPTIDE REPEAT-CONTAINING PROTEIN"/>
    <property type="match status" value="1"/>
</dbReference>
<accession>A0AAN7PU81</accession>
<keyword evidence="5" id="KW-1185">Reference proteome</keyword>
<keyword evidence="2" id="KW-0677">Repeat</keyword>
<dbReference type="GO" id="GO:0003729">
    <property type="term" value="F:mRNA binding"/>
    <property type="evidence" value="ECO:0007669"/>
    <property type="project" value="UniProtKB-ARBA"/>
</dbReference>
<dbReference type="InterPro" id="IPR046848">
    <property type="entry name" value="E_motif"/>
</dbReference>
<proteinExistence type="inferred from homology"/>
<organism evidence="4 5">
    <name type="scientific">Trapa incisa</name>
    <dbReference type="NCBI Taxonomy" id="236973"/>
    <lineage>
        <taxon>Eukaryota</taxon>
        <taxon>Viridiplantae</taxon>
        <taxon>Streptophyta</taxon>
        <taxon>Embryophyta</taxon>
        <taxon>Tracheophyta</taxon>
        <taxon>Spermatophyta</taxon>
        <taxon>Magnoliopsida</taxon>
        <taxon>eudicotyledons</taxon>
        <taxon>Gunneridae</taxon>
        <taxon>Pentapetalae</taxon>
        <taxon>rosids</taxon>
        <taxon>malvids</taxon>
        <taxon>Myrtales</taxon>
        <taxon>Lythraceae</taxon>
        <taxon>Trapa</taxon>
    </lineage>
</organism>
<feature type="repeat" description="PPR" evidence="3">
    <location>
        <begin position="300"/>
        <end position="334"/>
    </location>
</feature>
<dbReference type="InterPro" id="IPR046960">
    <property type="entry name" value="PPR_At4g14850-like_plant"/>
</dbReference>
<dbReference type="EMBL" id="JAXIOK010000015">
    <property type="protein sequence ID" value="KAK4754337.1"/>
    <property type="molecule type" value="Genomic_DNA"/>
</dbReference>
<dbReference type="GO" id="GO:0009451">
    <property type="term" value="P:RNA modification"/>
    <property type="evidence" value="ECO:0007669"/>
    <property type="project" value="InterPro"/>
</dbReference>
<evidence type="ECO:0000256" key="3">
    <source>
        <dbReference type="PROSITE-ProRule" id="PRU00708"/>
    </source>
</evidence>
<feature type="repeat" description="PPR" evidence="3">
    <location>
        <begin position="60"/>
        <end position="94"/>
    </location>
</feature>
<dbReference type="Pfam" id="PF20431">
    <property type="entry name" value="E_motif"/>
    <property type="match status" value="1"/>
</dbReference>
<reference evidence="4 5" key="1">
    <citation type="journal article" date="2023" name="Hortic Res">
        <title>Pangenome of water caltrop reveals structural variations and asymmetric subgenome divergence after allopolyploidization.</title>
        <authorList>
            <person name="Zhang X."/>
            <person name="Chen Y."/>
            <person name="Wang L."/>
            <person name="Yuan Y."/>
            <person name="Fang M."/>
            <person name="Shi L."/>
            <person name="Lu R."/>
            <person name="Comes H.P."/>
            <person name="Ma Y."/>
            <person name="Chen Y."/>
            <person name="Huang G."/>
            <person name="Zhou Y."/>
            <person name="Zheng Z."/>
            <person name="Qiu Y."/>
        </authorList>
    </citation>
    <scope>NUCLEOTIDE SEQUENCE [LARGE SCALE GENOMIC DNA]</scope>
    <source>
        <tissue evidence="4">Roots</tissue>
    </source>
</reference>
<comment type="caution">
    <text evidence="4">The sequence shown here is derived from an EMBL/GenBank/DDBJ whole genome shotgun (WGS) entry which is preliminary data.</text>
</comment>
<sequence length="531" mass="58735">MLQLKQVHAYTLRNGDGSIDQTKSLICHLLELNDHGCGSTTTSIHYADKLLHHSPSLHRSVFIHNRLIQAYSSLHQPLRCLRLFSIMSLRGCSPNHLSFTFLFSAVASLSPSPLPGAATALHARFLRSGFGSEAFALSALLDMYAKLRLLSSARQLFDEMRTHCDVPTWNSMIAGYARCGDMDGAAELFRLMPSRNVISWTTMVSGYSQNGRYSDALATFLRMEEGGLNPNEVTIASVLPACAHLGALETGERIITYARRNGCFNSVFVSNAVLDLYGRCGQIDAAKDIFGEIGRSGKRNSCSWNSMIMSLAIHGRSDEVLDLYNRMQVEGIEPEDITFVGLLLACTHAGLVDRGREIYESMERDHGIAPKLEHYGCMVDLLGRAGMLPEAYSLVQTMLIKPDSVIWGTLLGACSFHGNLELAEMAAMSLMELEPSNPGNYVILSNIYASSGKWDGVTRLRKIMRGGNIVKTAGYSCVEEGGRIHKFIVGDTSHLRSNEIYFVLDALSATMKPKREDVEHKDELPILWVWE</sequence>